<dbReference type="GO" id="GO:0016757">
    <property type="term" value="F:glycosyltransferase activity"/>
    <property type="evidence" value="ECO:0007669"/>
    <property type="project" value="TreeGrafter"/>
</dbReference>
<organism evidence="3">
    <name type="scientific">hydrothermal vent metagenome</name>
    <dbReference type="NCBI Taxonomy" id="652676"/>
    <lineage>
        <taxon>unclassified sequences</taxon>
        <taxon>metagenomes</taxon>
        <taxon>ecological metagenomes</taxon>
    </lineage>
</organism>
<gene>
    <name evidence="3" type="ORF">MNBD_GAMMA03-1177</name>
</gene>
<dbReference type="AlphaFoldDB" id="A0A3B0W6X0"/>
<dbReference type="EMBL" id="UOFC01000187">
    <property type="protein sequence ID" value="VAW48170.1"/>
    <property type="molecule type" value="Genomic_DNA"/>
</dbReference>
<evidence type="ECO:0000313" key="3">
    <source>
        <dbReference type="EMBL" id="VAW48170.1"/>
    </source>
</evidence>
<keyword evidence="1" id="KW-0808">Transferase</keyword>
<accession>A0A3B0W6X0</accession>
<feature type="domain" description="Glycosyltransferase subfamily 4-like N-terminal" evidence="2">
    <location>
        <begin position="99"/>
        <end position="179"/>
    </location>
</feature>
<dbReference type="Pfam" id="PF13439">
    <property type="entry name" value="Glyco_transf_4"/>
    <property type="match status" value="1"/>
</dbReference>
<dbReference type="InterPro" id="IPR028098">
    <property type="entry name" value="Glyco_trans_4-like_N"/>
</dbReference>
<dbReference type="PANTHER" id="PTHR46401">
    <property type="entry name" value="GLYCOSYLTRANSFERASE WBBK-RELATED"/>
    <property type="match status" value="1"/>
</dbReference>
<dbReference type="CDD" id="cd03809">
    <property type="entry name" value="GT4_MtfB-like"/>
    <property type="match status" value="1"/>
</dbReference>
<name>A0A3B0W6X0_9ZZZZ</name>
<reference evidence="3" key="1">
    <citation type="submission" date="2018-06" db="EMBL/GenBank/DDBJ databases">
        <authorList>
            <person name="Zhirakovskaya E."/>
        </authorList>
    </citation>
    <scope>NUCLEOTIDE SEQUENCE</scope>
</reference>
<dbReference type="SUPFAM" id="SSF53756">
    <property type="entry name" value="UDP-Glycosyltransferase/glycogen phosphorylase"/>
    <property type="match status" value="1"/>
</dbReference>
<dbReference type="GO" id="GO:0009103">
    <property type="term" value="P:lipopolysaccharide biosynthetic process"/>
    <property type="evidence" value="ECO:0007669"/>
    <property type="project" value="TreeGrafter"/>
</dbReference>
<evidence type="ECO:0000259" key="2">
    <source>
        <dbReference type="Pfam" id="PF13439"/>
    </source>
</evidence>
<feature type="non-terminal residue" evidence="3">
    <location>
        <position position="249"/>
    </location>
</feature>
<proteinExistence type="predicted"/>
<evidence type="ECO:0000256" key="1">
    <source>
        <dbReference type="ARBA" id="ARBA00022679"/>
    </source>
</evidence>
<protein>
    <recommendedName>
        <fullName evidence="2">Glycosyltransferase subfamily 4-like N-terminal domain-containing protein</fullName>
    </recommendedName>
</protein>
<sequence length="249" mass="28213">MKVILNVDAITGPLTGIGHYANQLAKGLGVSSKIDDFKLYSSHRWIKDAEHALKANQSLASLRKNIPLKGTALKLYTWQKNLWFKNKSKPFDKDYLLHSPNYLLLPFEGPSVTTIHDLSFIRYPQTHPKERVELLEKELPKSIAQANAIITDSEYIKNEVQQILGIAEEKIHVVPLGVSKSYRPYSAAITAPILKKYKLDNLQYLLSVATLEPRKNLNSLIDAYLLLPKKVRQQFRLVVAGARGWLSKN</sequence>
<dbReference type="PANTHER" id="PTHR46401:SF2">
    <property type="entry name" value="GLYCOSYLTRANSFERASE WBBK-RELATED"/>
    <property type="match status" value="1"/>
</dbReference>
<dbReference type="Gene3D" id="3.40.50.2000">
    <property type="entry name" value="Glycogen Phosphorylase B"/>
    <property type="match status" value="2"/>
</dbReference>